<feature type="signal peptide" evidence="1">
    <location>
        <begin position="1"/>
        <end position="22"/>
    </location>
</feature>
<evidence type="ECO:0000313" key="2">
    <source>
        <dbReference type="EMBL" id="KAF0923409.1"/>
    </source>
</evidence>
<feature type="chain" id="PRO_5026164581" description="Secreted protein" evidence="1">
    <location>
        <begin position="23"/>
        <end position="87"/>
    </location>
</feature>
<evidence type="ECO:0000313" key="3">
    <source>
        <dbReference type="Proteomes" id="UP000479710"/>
    </source>
</evidence>
<gene>
    <name evidence="2" type="ORF">E2562_006313</name>
</gene>
<dbReference type="Proteomes" id="UP000479710">
    <property type="component" value="Unassembled WGS sequence"/>
</dbReference>
<evidence type="ECO:0000256" key="1">
    <source>
        <dbReference type="SAM" id="SignalP"/>
    </source>
</evidence>
<keyword evidence="1" id="KW-0732">Signal</keyword>
<comment type="caution">
    <text evidence="2">The sequence shown here is derived from an EMBL/GenBank/DDBJ whole genome shotgun (WGS) entry which is preliminary data.</text>
</comment>
<name>A0A6G1EF76_9ORYZ</name>
<dbReference type="OrthoDB" id="687046at2759"/>
<keyword evidence="3" id="KW-1185">Reference proteome</keyword>
<organism evidence="2 3">
    <name type="scientific">Oryza meyeriana var. granulata</name>
    <dbReference type="NCBI Taxonomy" id="110450"/>
    <lineage>
        <taxon>Eukaryota</taxon>
        <taxon>Viridiplantae</taxon>
        <taxon>Streptophyta</taxon>
        <taxon>Embryophyta</taxon>
        <taxon>Tracheophyta</taxon>
        <taxon>Spermatophyta</taxon>
        <taxon>Magnoliopsida</taxon>
        <taxon>Liliopsida</taxon>
        <taxon>Poales</taxon>
        <taxon>Poaceae</taxon>
        <taxon>BOP clade</taxon>
        <taxon>Oryzoideae</taxon>
        <taxon>Oryzeae</taxon>
        <taxon>Oryzinae</taxon>
        <taxon>Oryza</taxon>
        <taxon>Oryza meyeriana</taxon>
    </lineage>
</organism>
<sequence>MYDVHLGLVLFLPASLPSGILPCILVLNPASCCRLLLPQPLRYALPNDRWCSGRRHFVGAAVLSCAHPSKLCFDAICLTIDDKHPRA</sequence>
<dbReference type="EMBL" id="SPHZ02000003">
    <property type="protein sequence ID" value="KAF0923409.1"/>
    <property type="molecule type" value="Genomic_DNA"/>
</dbReference>
<protein>
    <recommendedName>
        <fullName evidence="4">Secreted protein</fullName>
    </recommendedName>
</protein>
<accession>A0A6G1EF76</accession>
<reference evidence="2 3" key="1">
    <citation type="submission" date="2019-11" db="EMBL/GenBank/DDBJ databases">
        <title>Whole genome sequence of Oryza granulata.</title>
        <authorList>
            <person name="Li W."/>
        </authorList>
    </citation>
    <scope>NUCLEOTIDE SEQUENCE [LARGE SCALE GENOMIC DNA]</scope>
    <source>
        <strain evidence="3">cv. Menghai</strain>
        <tissue evidence="2">Leaf</tissue>
    </source>
</reference>
<evidence type="ECO:0008006" key="4">
    <source>
        <dbReference type="Google" id="ProtNLM"/>
    </source>
</evidence>
<proteinExistence type="predicted"/>
<dbReference type="AlphaFoldDB" id="A0A6G1EF76"/>